<evidence type="ECO:0000313" key="3">
    <source>
        <dbReference type="Proteomes" id="UP000323506"/>
    </source>
</evidence>
<evidence type="ECO:0000313" key="2">
    <source>
        <dbReference type="EMBL" id="TYG79701.1"/>
    </source>
</evidence>
<feature type="region of interest" description="Disordered" evidence="1">
    <location>
        <begin position="106"/>
        <end position="132"/>
    </location>
</feature>
<dbReference type="InterPro" id="IPR052851">
    <property type="entry name" value="GCD1_mitochondrial"/>
</dbReference>
<dbReference type="EMBL" id="CM017702">
    <property type="protein sequence ID" value="TYG79700.1"/>
    <property type="molecule type" value="Genomic_DNA"/>
</dbReference>
<dbReference type="AlphaFoldDB" id="A0A5D2DD10"/>
<protein>
    <submittedName>
        <fullName evidence="2">Uncharacterized protein</fullName>
    </submittedName>
</protein>
<dbReference type="EMBL" id="CM017702">
    <property type="protein sequence ID" value="TYG79703.1"/>
    <property type="molecule type" value="Genomic_DNA"/>
</dbReference>
<dbReference type="Proteomes" id="UP000323506">
    <property type="component" value="Chromosome D02"/>
</dbReference>
<sequence length="203" mass="23392">MMYSFNRIAKSITKPVMYTIHSKFGKPHLNLTTLFKTLSTKPPQNGKDDSWNDAWETAWLPDDISPKNRAPWEADVNFPSNEESAKMALSSDVDAETKAFVEDMNENWNERRKSPKQKQKEEAEKEGKGEGGGLYSLENIKKDYRLKKQRIHAGLWMKEIDKLEEAKLGNSANDIDRLLDSCSEIFDSTMLTWRIQEFQALLS</sequence>
<gene>
    <name evidence="2" type="ORF">ES288_D02G159500v1</name>
</gene>
<name>A0A5D2DD10_GOSDA</name>
<keyword evidence="3" id="KW-1185">Reference proteome</keyword>
<proteinExistence type="predicted"/>
<feature type="compositionally biased region" description="Basic and acidic residues" evidence="1">
    <location>
        <begin position="108"/>
        <end position="129"/>
    </location>
</feature>
<reference evidence="2 3" key="1">
    <citation type="submission" date="2019-06" db="EMBL/GenBank/DDBJ databases">
        <title>WGS assembly of Gossypium darwinii.</title>
        <authorList>
            <person name="Chen Z.J."/>
            <person name="Sreedasyam A."/>
            <person name="Ando A."/>
            <person name="Song Q."/>
            <person name="De L."/>
            <person name="Hulse-Kemp A."/>
            <person name="Ding M."/>
            <person name="Ye W."/>
            <person name="Kirkbride R."/>
            <person name="Jenkins J."/>
            <person name="Plott C."/>
            <person name="Lovell J."/>
            <person name="Lin Y.-M."/>
            <person name="Vaughn R."/>
            <person name="Liu B."/>
            <person name="Li W."/>
            <person name="Simpson S."/>
            <person name="Scheffler B."/>
            <person name="Saski C."/>
            <person name="Grover C."/>
            <person name="Hu G."/>
            <person name="Conover J."/>
            <person name="Carlson J."/>
            <person name="Shu S."/>
            <person name="Boston L."/>
            <person name="Williams M."/>
            <person name="Peterson D."/>
            <person name="Mcgee K."/>
            <person name="Jones D."/>
            <person name="Wendel J."/>
            <person name="Stelly D."/>
            <person name="Grimwood J."/>
            <person name="Schmutz J."/>
        </authorList>
    </citation>
    <scope>NUCLEOTIDE SEQUENCE [LARGE SCALE GENOMIC DNA]</scope>
    <source>
        <strain evidence="2">1808015.09</strain>
    </source>
</reference>
<dbReference type="EMBL" id="CM017702">
    <property type="protein sequence ID" value="TYG79701.1"/>
    <property type="molecule type" value="Genomic_DNA"/>
</dbReference>
<dbReference type="PANTHER" id="PTHR35476:SF2">
    <property type="entry name" value="MUCIN-LIKE PROTEIN"/>
    <property type="match status" value="1"/>
</dbReference>
<dbReference type="EMBL" id="CM017702">
    <property type="protein sequence ID" value="TYG79702.1"/>
    <property type="molecule type" value="Genomic_DNA"/>
</dbReference>
<dbReference type="PANTHER" id="PTHR35476">
    <property type="entry name" value="MUCIN-LIKE PROTEIN"/>
    <property type="match status" value="1"/>
</dbReference>
<accession>A0A5D2DD10</accession>
<organism evidence="2 3">
    <name type="scientific">Gossypium darwinii</name>
    <name type="common">Darwin's cotton</name>
    <name type="synonym">Gossypium barbadense var. darwinii</name>
    <dbReference type="NCBI Taxonomy" id="34276"/>
    <lineage>
        <taxon>Eukaryota</taxon>
        <taxon>Viridiplantae</taxon>
        <taxon>Streptophyta</taxon>
        <taxon>Embryophyta</taxon>
        <taxon>Tracheophyta</taxon>
        <taxon>Spermatophyta</taxon>
        <taxon>Magnoliopsida</taxon>
        <taxon>eudicotyledons</taxon>
        <taxon>Gunneridae</taxon>
        <taxon>Pentapetalae</taxon>
        <taxon>rosids</taxon>
        <taxon>malvids</taxon>
        <taxon>Malvales</taxon>
        <taxon>Malvaceae</taxon>
        <taxon>Malvoideae</taxon>
        <taxon>Gossypium</taxon>
    </lineage>
</organism>
<evidence type="ECO:0000256" key="1">
    <source>
        <dbReference type="SAM" id="MobiDB-lite"/>
    </source>
</evidence>
<dbReference type="EMBL" id="CM017702">
    <property type="protein sequence ID" value="TYG79704.1"/>
    <property type="molecule type" value="Genomic_DNA"/>
</dbReference>